<accession>A0A174U0F0</accession>
<protein>
    <submittedName>
        <fullName evidence="1">Uncharacterized protein</fullName>
    </submittedName>
</protein>
<dbReference type="EMBL" id="CZBI01000004">
    <property type="protein sequence ID" value="CUQ15662.1"/>
    <property type="molecule type" value="Genomic_DNA"/>
</dbReference>
<dbReference type="Proteomes" id="UP000095541">
    <property type="component" value="Unassembled WGS sequence"/>
</dbReference>
<name>A0A174U0F0_BACT4</name>
<sequence>MNENFKIGNNRANTKNTVGVKNRTLSKSTLDGKQSLERFIHDCNVFQSEREYVLLRDLYQEYIAYCENGNNGECRFVPINIRRLLHYMEKRCLVKRHSTNYQTRLYLKKSPCSCVSGLAVDEILQKNDLAAISESELLKPLDDKGTEEILITDKVDC</sequence>
<reference evidence="1 2" key="1">
    <citation type="submission" date="2015-09" db="EMBL/GenBank/DDBJ databases">
        <authorList>
            <consortium name="Pathogen Informatics"/>
        </authorList>
    </citation>
    <scope>NUCLEOTIDE SEQUENCE [LARGE SCALE GENOMIC DNA]</scope>
    <source>
        <strain evidence="1 2">2789STDY5834945</strain>
    </source>
</reference>
<organism evidence="1 2">
    <name type="scientific">Bacteroides thetaiotaomicron</name>
    <dbReference type="NCBI Taxonomy" id="818"/>
    <lineage>
        <taxon>Bacteria</taxon>
        <taxon>Pseudomonadati</taxon>
        <taxon>Bacteroidota</taxon>
        <taxon>Bacteroidia</taxon>
        <taxon>Bacteroidales</taxon>
        <taxon>Bacteroidaceae</taxon>
        <taxon>Bacteroides</taxon>
    </lineage>
</organism>
<gene>
    <name evidence="1" type="ORF">ERS852557_02812</name>
</gene>
<proteinExistence type="predicted"/>
<dbReference type="RefSeq" id="WP_055219518.1">
    <property type="nucleotide sequence ID" value="NZ_CZBI01000004.1"/>
</dbReference>
<evidence type="ECO:0000313" key="1">
    <source>
        <dbReference type="EMBL" id="CUQ15662.1"/>
    </source>
</evidence>
<evidence type="ECO:0000313" key="2">
    <source>
        <dbReference type="Proteomes" id="UP000095541"/>
    </source>
</evidence>
<dbReference type="AlphaFoldDB" id="A0A174U0F0"/>